<protein>
    <submittedName>
        <fullName evidence="1">Uncharacterized protein</fullName>
    </submittedName>
</protein>
<dbReference type="EMBL" id="FPHL01000002">
    <property type="protein sequence ID" value="SFV52623.1"/>
    <property type="molecule type" value="Genomic_DNA"/>
</dbReference>
<organism evidence="1">
    <name type="scientific">hydrothermal vent metagenome</name>
    <dbReference type="NCBI Taxonomy" id="652676"/>
    <lineage>
        <taxon>unclassified sequences</taxon>
        <taxon>metagenomes</taxon>
        <taxon>ecological metagenomes</taxon>
    </lineage>
</organism>
<sequence>MKVIIDLIEDIRESIANAEDYVLTAGLLKEEANDPAKLIYAGEAPLNTYELDPVRKQLIFHIDKSDSQITVGELIPLLLLSDMDTMMYELRMDVNAQYNDMEIVGFGKNEERKKYLLFIKI</sequence>
<reference evidence="1" key="1">
    <citation type="submission" date="2016-10" db="EMBL/GenBank/DDBJ databases">
        <authorList>
            <person name="de Groot N.N."/>
        </authorList>
    </citation>
    <scope>NUCLEOTIDE SEQUENCE</scope>
</reference>
<dbReference type="AlphaFoldDB" id="A0A1W1BGJ2"/>
<gene>
    <name evidence="1" type="ORF">MNB_SV-10-1180</name>
</gene>
<name>A0A1W1BGJ2_9ZZZZ</name>
<proteinExistence type="predicted"/>
<evidence type="ECO:0000313" key="1">
    <source>
        <dbReference type="EMBL" id="SFV52623.1"/>
    </source>
</evidence>
<accession>A0A1W1BGJ2</accession>